<dbReference type="EMBL" id="SRLO01000331">
    <property type="protein sequence ID" value="TNN60573.1"/>
    <property type="molecule type" value="Genomic_DNA"/>
</dbReference>
<proteinExistence type="predicted"/>
<comment type="caution">
    <text evidence="2">The sequence shown here is derived from an EMBL/GenBank/DDBJ whole genome shotgun (WGS) entry which is preliminary data.</text>
</comment>
<evidence type="ECO:0000256" key="1">
    <source>
        <dbReference type="SAM" id="MobiDB-lite"/>
    </source>
</evidence>
<feature type="region of interest" description="Disordered" evidence="1">
    <location>
        <begin position="16"/>
        <end position="94"/>
    </location>
</feature>
<evidence type="ECO:0000313" key="2">
    <source>
        <dbReference type="EMBL" id="TNN60573.1"/>
    </source>
</evidence>
<keyword evidence="3" id="KW-1185">Reference proteome</keyword>
<gene>
    <name evidence="2" type="ORF">EYF80_029174</name>
</gene>
<evidence type="ECO:0000313" key="3">
    <source>
        <dbReference type="Proteomes" id="UP000314294"/>
    </source>
</evidence>
<sequence length="94" mass="10590">MRCGCFSFSFYPDKRKLDTDEELGDQEGHRAGNEELNLGGMLQNEERRRGDEEAVTKSSDLKDSRGLQMDETNDDGERGPFSSSWPSVVSRTPT</sequence>
<protein>
    <submittedName>
        <fullName evidence="2">Uncharacterized protein</fullName>
    </submittedName>
</protein>
<accession>A0A4Z2H6E7</accession>
<feature type="compositionally biased region" description="Basic and acidic residues" evidence="1">
    <location>
        <begin position="44"/>
        <end position="65"/>
    </location>
</feature>
<dbReference type="Proteomes" id="UP000314294">
    <property type="component" value="Unassembled WGS sequence"/>
</dbReference>
<feature type="compositionally biased region" description="Polar residues" evidence="1">
    <location>
        <begin position="81"/>
        <end position="94"/>
    </location>
</feature>
<reference evidence="2 3" key="1">
    <citation type="submission" date="2019-03" db="EMBL/GenBank/DDBJ databases">
        <title>First draft genome of Liparis tanakae, snailfish: a comprehensive survey of snailfish specific genes.</title>
        <authorList>
            <person name="Kim W."/>
            <person name="Song I."/>
            <person name="Jeong J.-H."/>
            <person name="Kim D."/>
            <person name="Kim S."/>
            <person name="Ryu S."/>
            <person name="Song J.Y."/>
            <person name="Lee S.K."/>
        </authorList>
    </citation>
    <scope>NUCLEOTIDE SEQUENCE [LARGE SCALE GENOMIC DNA]</scope>
    <source>
        <tissue evidence="2">Muscle</tissue>
    </source>
</reference>
<dbReference type="AlphaFoldDB" id="A0A4Z2H6E7"/>
<name>A0A4Z2H6E7_9TELE</name>
<organism evidence="2 3">
    <name type="scientific">Liparis tanakae</name>
    <name type="common">Tanaka's snailfish</name>
    <dbReference type="NCBI Taxonomy" id="230148"/>
    <lineage>
        <taxon>Eukaryota</taxon>
        <taxon>Metazoa</taxon>
        <taxon>Chordata</taxon>
        <taxon>Craniata</taxon>
        <taxon>Vertebrata</taxon>
        <taxon>Euteleostomi</taxon>
        <taxon>Actinopterygii</taxon>
        <taxon>Neopterygii</taxon>
        <taxon>Teleostei</taxon>
        <taxon>Neoteleostei</taxon>
        <taxon>Acanthomorphata</taxon>
        <taxon>Eupercaria</taxon>
        <taxon>Perciformes</taxon>
        <taxon>Cottioidei</taxon>
        <taxon>Cottales</taxon>
        <taxon>Liparidae</taxon>
        <taxon>Liparis</taxon>
    </lineage>
</organism>